<accession>A0AC35TYA5</accession>
<evidence type="ECO:0000313" key="2">
    <source>
        <dbReference type="WBParaSite" id="RSKR_0000563200.1"/>
    </source>
</evidence>
<protein>
    <submittedName>
        <fullName evidence="2">Mitochondrial import inner membrane translocase subunit TIM16</fullName>
    </submittedName>
</protein>
<name>A0AC35TYA5_9BILA</name>
<dbReference type="WBParaSite" id="RSKR_0000563200.1">
    <property type="protein sequence ID" value="RSKR_0000563200.1"/>
    <property type="gene ID" value="RSKR_0000563200"/>
</dbReference>
<proteinExistence type="predicted"/>
<evidence type="ECO:0000313" key="1">
    <source>
        <dbReference type="Proteomes" id="UP000095286"/>
    </source>
</evidence>
<reference evidence="2" key="1">
    <citation type="submission" date="2016-11" db="UniProtKB">
        <authorList>
            <consortium name="WormBaseParasite"/>
        </authorList>
    </citation>
    <scope>IDENTIFICATION</scope>
    <source>
        <strain evidence="2">KR3021</strain>
    </source>
</reference>
<organism evidence="1 2">
    <name type="scientific">Rhabditophanes sp. KR3021</name>
    <dbReference type="NCBI Taxonomy" id="114890"/>
    <lineage>
        <taxon>Eukaryota</taxon>
        <taxon>Metazoa</taxon>
        <taxon>Ecdysozoa</taxon>
        <taxon>Nematoda</taxon>
        <taxon>Chromadorea</taxon>
        <taxon>Rhabditida</taxon>
        <taxon>Tylenchina</taxon>
        <taxon>Panagrolaimomorpha</taxon>
        <taxon>Strongyloidoidea</taxon>
        <taxon>Alloionematidae</taxon>
        <taxon>Rhabditophanes</taxon>
    </lineage>
</organism>
<sequence>MVFRNLAKIALATAEAVGKALSRAVKDEIKATQQASERMKQNTGSSGNSSARTSNPSKLGISLHESCQILNVKEPFDIKKIEENYTRMFEVNDKVNGGSLYLQSKIYRAKERIDEELSMREEKPDEIKSEDSRKAAE</sequence>
<dbReference type="Proteomes" id="UP000095286">
    <property type="component" value="Unplaced"/>
</dbReference>